<dbReference type="AlphaFoldDB" id="A0A1H3J924"/>
<keyword evidence="1" id="KW-0812">Transmembrane</keyword>
<organism evidence="2 3">
    <name type="scientific">Pseudomonas salomonii</name>
    <dbReference type="NCBI Taxonomy" id="191391"/>
    <lineage>
        <taxon>Bacteria</taxon>
        <taxon>Pseudomonadati</taxon>
        <taxon>Pseudomonadota</taxon>
        <taxon>Gammaproteobacteria</taxon>
        <taxon>Pseudomonadales</taxon>
        <taxon>Pseudomonadaceae</taxon>
        <taxon>Pseudomonas</taxon>
    </lineage>
</organism>
<keyword evidence="1" id="KW-0472">Membrane</keyword>
<reference evidence="2 3" key="1">
    <citation type="submission" date="2016-10" db="EMBL/GenBank/DDBJ databases">
        <authorList>
            <person name="de Groot N.N."/>
        </authorList>
    </citation>
    <scope>NUCLEOTIDE SEQUENCE [LARGE SCALE GENOMIC DNA]</scope>
    <source>
        <strain evidence="2 3">ICMP 14252</strain>
    </source>
</reference>
<evidence type="ECO:0000313" key="2">
    <source>
        <dbReference type="EMBL" id="SDY36493.1"/>
    </source>
</evidence>
<sequence>METRAGIYKVLDSDTSSAVYGEIDQHGGYVSTSHSTGAWIKDVGTGKVEQLNLINTNIPLKTGATIGIGFGGNYPLVFKRSQEVPYEETSIVKNVKTPGKSFRFALMIAFLSALPFIGCAAGAIFGVILILVPGCGQKGFGVADGNRLVGVSTLVTNLLIGKGMVDAIYASRFVESYVTSTLVLVVAQVVINYIILKRSSEKSMKVVAAAKEKLESVMQQQVV</sequence>
<proteinExistence type="predicted"/>
<name>A0A1H3J924_9PSED</name>
<dbReference type="EMBL" id="FNOX01000003">
    <property type="protein sequence ID" value="SDY36493.1"/>
    <property type="molecule type" value="Genomic_DNA"/>
</dbReference>
<keyword evidence="1" id="KW-1133">Transmembrane helix</keyword>
<dbReference type="Proteomes" id="UP000182902">
    <property type="component" value="Unassembled WGS sequence"/>
</dbReference>
<evidence type="ECO:0000313" key="3">
    <source>
        <dbReference type="Proteomes" id="UP000182902"/>
    </source>
</evidence>
<gene>
    <name evidence="2" type="ORF">SAMN05216247_103503</name>
</gene>
<accession>A0A1H3J924</accession>
<evidence type="ECO:0000256" key="1">
    <source>
        <dbReference type="SAM" id="Phobius"/>
    </source>
</evidence>
<feature type="transmembrane region" description="Helical" evidence="1">
    <location>
        <begin position="104"/>
        <end position="132"/>
    </location>
</feature>
<protein>
    <submittedName>
        <fullName evidence="2">Uncharacterized protein</fullName>
    </submittedName>
</protein>
<feature type="transmembrane region" description="Helical" evidence="1">
    <location>
        <begin position="177"/>
        <end position="196"/>
    </location>
</feature>